<dbReference type="InterPro" id="IPR043135">
    <property type="entry name" value="Fur_C"/>
</dbReference>
<comment type="subunit">
    <text evidence="3">Homodimer.</text>
</comment>
<accession>A0ABS4ZAG9</accession>
<dbReference type="PANTHER" id="PTHR33202">
    <property type="entry name" value="ZINC UPTAKE REGULATION PROTEIN"/>
    <property type="match status" value="1"/>
</dbReference>
<comment type="subcellular location">
    <subcellularLocation>
        <location evidence="1">Cytoplasm</location>
    </subcellularLocation>
</comment>
<keyword evidence="5" id="KW-0678">Repressor</keyword>
<dbReference type="PANTHER" id="PTHR33202:SF2">
    <property type="entry name" value="FERRIC UPTAKE REGULATION PROTEIN"/>
    <property type="match status" value="1"/>
</dbReference>
<evidence type="ECO:0000256" key="2">
    <source>
        <dbReference type="ARBA" id="ARBA00007957"/>
    </source>
</evidence>
<protein>
    <submittedName>
        <fullName evidence="12">Fur family ferric uptake transcriptional regulator</fullName>
    </submittedName>
</protein>
<dbReference type="Gene3D" id="3.30.1490.190">
    <property type="match status" value="1"/>
</dbReference>
<proteinExistence type="inferred from homology"/>
<evidence type="ECO:0000256" key="1">
    <source>
        <dbReference type="ARBA" id="ARBA00004496"/>
    </source>
</evidence>
<keyword evidence="10" id="KW-0804">Transcription</keyword>
<dbReference type="Proteomes" id="UP000758168">
    <property type="component" value="Unassembled WGS sequence"/>
</dbReference>
<feature type="region of interest" description="Disordered" evidence="11">
    <location>
        <begin position="1"/>
        <end position="23"/>
    </location>
</feature>
<evidence type="ECO:0000256" key="7">
    <source>
        <dbReference type="ARBA" id="ARBA00022833"/>
    </source>
</evidence>
<keyword evidence="7" id="KW-0862">Zinc</keyword>
<gene>
    <name evidence="12" type="ORF">JOF54_002973</name>
</gene>
<keyword evidence="6" id="KW-0479">Metal-binding</keyword>
<name>A0ABS4ZAG9_9ACTN</name>
<reference evidence="12 13" key="1">
    <citation type="submission" date="2021-03" db="EMBL/GenBank/DDBJ databases">
        <title>Sequencing the genomes of 1000 actinobacteria strains.</title>
        <authorList>
            <person name="Klenk H.-P."/>
        </authorList>
    </citation>
    <scope>NUCLEOTIDE SEQUENCE [LARGE SCALE GENOMIC DNA]</scope>
    <source>
        <strain evidence="12 13">DSM 12936</strain>
    </source>
</reference>
<dbReference type="Gene3D" id="1.10.10.10">
    <property type="entry name" value="Winged helix-like DNA-binding domain superfamily/Winged helix DNA-binding domain"/>
    <property type="match status" value="1"/>
</dbReference>
<dbReference type="RefSeq" id="WP_210057266.1">
    <property type="nucleotide sequence ID" value="NZ_BAAAMH010000010.1"/>
</dbReference>
<evidence type="ECO:0000256" key="6">
    <source>
        <dbReference type="ARBA" id="ARBA00022723"/>
    </source>
</evidence>
<evidence type="ECO:0000256" key="9">
    <source>
        <dbReference type="ARBA" id="ARBA00023125"/>
    </source>
</evidence>
<evidence type="ECO:0000256" key="11">
    <source>
        <dbReference type="SAM" id="MobiDB-lite"/>
    </source>
</evidence>
<dbReference type="SUPFAM" id="SSF46785">
    <property type="entry name" value="Winged helix' DNA-binding domain"/>
    <property type="match status" value="1"/>
</dbReference>
<evidence type="ECO:0000313" key="12">
    <source>
        <dbReference type="EMBL" id="MBP2418051.1"/>
    </source>
</evidence>
<evidence type="ECO:0000256" key="5">
    <source>
        <dbReference type="ARBA" id="ARBA00022491"/>
    </source>
</evidence>
<comment type="caution">
    <text evidence="12">The sequence shown here is derived from an EMBL/GenBank/DDBJ whole genome shotgun (WGS) entry which is preliminary data.</text>
</comment>
<evidence type="ECO:0000313" key="13">
    <source>
        <dbReference type="Proteomes" id="UP000758168"/>
    </source>
</evidence>
<keyword evidence="4" id="KW-0963">Cytoplasm</keyword>
<dbReference type="InterPro" id="IPR036388">
    <property type="entry name" value="WH-like_DNA-bd_sf"/>
</dbReference>
<keyword evidence="9" id="KW-0238">DNA-binding</keyword>
<evidence type="ECO:0000256" key="3">
    <source>
        <dbReference type="ARBA" id="ARBA00011738"/>
    </source>
</evidence>
<dbReference type="Pfam" id="PF01475">
    <property type="entry name" value="FUR"/>
    <property type="match status" value="1"/>
</dbReference>
<dbReference type="EMBL" id="JAGIOB010000001">
    <property type="protein sequence ID" value="MBP2418051.1"/>
    <property type="molecule type" value="Genomic_DNA"/>
</dbReference>
<evidence type="ECO:0000256" key="10">
    <source>
        <dbReference type="ARBA" id="ARBA00023163"/>
    </source>
</evidence>
<sequence length="148" mass="15872">MTSRTGAAPARPEPGATRQTRQRTAVDEVLSHSTAFSTAAQIHAALADRGERVGMATVYRTLQRMSESGALDAIRTDEGEMAYRRCSRSHHHHLVCRSCGLAVEVTGPPVEAWTARVAAEHGFTGVSHDLEIFGQCGECAAEATSVPR</sequence>
<dbReference type="InterPro" id="IPR036390">
    <property type="entry name" value="WH_DNA-bd_sf"/>
</dbReference>
<keyword evidence="13" id="KW-1185">Reference proteome</keyword>
<dbReference type="CDD" id="cd07153">
    <property type="entry name" value="Fur_like"/>
    <property type="match status" value="1"/>
</dbReference>
<evidence type="ECO:0000256" key="4">
    <source>
        <dbReference type="ARBA" id="ARBA00022490"/>
    </source>
</evidence>
<evidence type="ECO:0000256" key="8">
    <source>
        <dbReference type="ARBA" id="ARBA00023015"/>
    </source>
</evidence>
<organism evidence="12 13">
    <name type="scientific">Microlunatus capsulatus</name>
    <dbReference type="NCBI Taxonomy" id="99117"/>
    <lineage>
        <taxon>Bacteria</taxon>
        <taxon>Bacillati</taxon>
        <taxon>Actinomycetota</taxon>
        <taxon>Actinomycetes</taxon>
        <taxon>Propionibacteriales</taxon>
        <taxon>Propionibacteriaceae</taxon>
        <taxon>Microlunatus</taxon>
    </lineage>
</organism>
<comment type="similarity">
    <text evidence="2">Belongs to the Fur family.</text>
</comment>
<keyword evidence="8" id="KW-0805">Transcription regulation</keyword>
<dbReference type="InterPro" id="IPR002481">
    <property type="entry name" value="FUR"/>
</dbReference>